<dbReference type="PRINTS" id="PR00080">
    <property type="entry name" value="SDRFAMILY"/>
</dbReference>
<dbReference type="PRINTS" id="PR00081">
    <property type="entry name" value="GDHRDH"/>
</dbReference>
<gene>
    <name evidence="2" type="ORF">GGR88_001449</name>
</gene>
<dbReference type="InterPro" id="IPR036291">
    <property type="entry name" value="NAD(P)-bd_dom_sf"/>
</dbReference>
<dbReference type="EMBL" id="JAATJE010000001">
    <property type="protein sequence ID" value="NJC33975.1"/>
    <property type="molecule type" value="Genomic_DNA"/>
</dbReference>
<name>A0ABX0XL62_9SPHN</name>
<reference evidence="2 3" key="1">
    <citation type="submission" date="2020-03" db="EMBL/GenBank/DDBJ databases">
        <title>Genomic Encyclopedia of Type Strains, Phase IV (KMG-IV): sequencing the most valuable type-strain genomes for metagenomic binning, comparative biology and taxonomic classification.</title>
        <authorList>
            <person name="Goeker M."/>
        </authorList>
    </citation>
    <scope>NUCLEOTIDE SEQUENCE [LARGE SCALE GENOMIC DNA]</scope>
    <source>
        <strain evidence="2 3">DSM 27651</strain>
    </source>
</reference>
<keyword evidence="2" id="KW-0560">Oxidoreductase</keyword>
<dbReference type="Proteomes" id="UP000734218">
    <property type="component" value="Unassembled WGS sequence"/>
</dbReference>
<dbReference type="EC" id="1.1.1.100" evidence="2"/>
<dbReference type="SUPFAM" id="SSF51735">
    <property type="entry name" value="NAD(P)-binding Rossmann-fold domains"/>
    <property type="match status" value="1"/>
</dbReference>
<evidence type="ECO:0000256" key="1">
    <source>
        <dbReference type="ARBA" id="ARBA00006484"/>
    </source>
</evidence>
<evidence type="ECO:0000313" key="2">
    <source>
        <dbReference type="EMBL" id="NJC33975.1"/>
    </source>
</evidence>
<organism evidence="2 3">
    <name type="scientific">Sphingomonas jejuensis</name>
    <dbReference type="NCBI Taxonomy" id="904715"/>
    <lineage>
        <taxon>Bacteria</taxon>
        <taxon>Pseudomonadati</taxon>
        <taxon>Pseudomonadota</taxon>
        <taxon>Alphaproteobacteria</taxon>
        <taxon>Sphingomonadales</taxon>
        <taxon>Sphingomonadaceae</taxon>
        <taxon>Sphingomonas</taxon>
    </lineage>
</organism>
<dbReference type="Gene3D" id="3.40.50.720">
    <property type="entry name" value="NAD(P)-binding Rossmann-like Domain"/>
    <property type="match status" value="1"/>
</dbReference>
<evidence type="ECO:0000313" key="3">
    <source>
        <dbReference type="Proteomes" id="UP000734218"/>
    </source>
</evidence>
<dbReference type="NCBIfam" id="NF009466">
    <property type="entry name" value="PRK12826.1-2"/>
    <property type="match status" value="1"/>
</dbReference>
<proteinExistence type="inferred from homology"/>
<protein>
    <submittedName>
        <fullName evidence="2">3-oxoacyl-[acyl-carrier protein] reductase</fullName>
        <ecNumber evidence="2">1.1.1.100</ecNumber>
    </submittedName>
</protein>
<sequence>MTDRVAIVTGAAQGIGRGIAHRLDALGHRLVLLDRDAGALTEAAATLSRPATAIDLDVADPDAVSEAIGRVARDHGRIDILINNAGISPAHGGRSVAVEDIALDEWDRVMAVNLTGSFLTCRAVLPVMKAGGWGRIVNFSSMGGRMRSLLSGAHYAATKAGIIGFTRVLAGQVARDGITANCIAPGRIDTPQSRSFGGDETFLAQLPAGRLGAVEDIAGGVEYLVSDAAAYVTGTVLDINGGHYMP</sequence>
<accession>A0ABX0XL62</accession>
<dbReference type="PANTHER" id="PTHR42760:SF135">
    <property type="entry name" value="BLL7886 PROTEIN"/>
    <property type="match status" value="1"/>
</dbReference>
<comment type="caution">
    <text evidence="2">The sequence shown here is derived from an EMBL/GenBank/DDBJ whole genome shotgun (WGS) entry which is preliminary data.</text>
</comment>
<dbReference type="GO" id="GO:0004316">
    <property type="term" value="F:3-oxoacyl-[acyl-carrier-protein] reductase (NADPH) activity"/>
    <property type="evidence" value="ECO:0007669"/>
    <property type="project" value="UniProtKB-EC"/>
</dbReference>
<dbReference type="RefSeq" id="WP_167953888.1">
    <property type="nucleotide sequence ID" value="NZ_JAATJE010000001.1"/>
</dbReference>
<keyword evidence="3" id="KW-1185">Reference proteome</keyword>
<dbReference type="Pfam" id="PF13561">
    <property type="entry name" value="adh_short_C2"/>
    <property type="match status" value="1"/>
</dbReference>
<comment type="similarity">
    <text evidence="1">Belongs to the short-chain dehydrogenases/reductases (SDR) family.</text>
</comment>
<dbReference type="PANTHER" id="PTHR42760">
    <property type="entry name" value="SHORT-CHAIN DEHYDROGENASES/REDUCTASES FAMILY MEMBER"/>
    <property type="match status" value="1"/>
</dbReference>
<dbReference type="InterPro" id="IPR002347">
    <property type="entry name" value="SDR_fam"/>
</dbReference>